<evidence type="ECO:0000256" key="1">
    <source>
        <dbReference type="SAM" id="MobiDB-lite"/>
    </source>
</evidence>
<dbReference type="AlphaFoldDB" id="A0A6C0KVX7"/>
<reference evidence="2" key="1">
    <citation type="journal article" date="2020" name="Nature">
        <title>Giant virus diversity and host interactions through global metagenomics.</title>
        <authorList>
            <person name="Schulz F."/>
            <person name="Roux S."/>
            <person name="Paez-Espino D."/>
            <person name="Jungbluth S."/>
            <person name="Walsh D.A."/>
            <person name="Denef V.J."/>
            <person name="McMahon K.D."/>
            <person name="Konstantinidis K.T."/>
            <person name="Eloe-Fadrosh E.A."/>
            <person name="Kyrpides N.C."/>
            <person name="Woyke T."/>
        </authorList>
    </citation>
    <scope>NUCLEOTIDE SEQUENCE</scope>
    <source>
        <strain evidence="2">GVMAG-S-3300013094-109</strain>
    </source>
</reference>
<organism evidence="2">
    <name type="scientific">viral metagenome</name>
    <dbReference type="NCBI Taxonomy" id="1070528"/>
    <lineage>
        <taxon>unclassified sequences</taxon>
        <taxon>metagenomes</taxon>
        <taxon>organismal metagenomes</taxon>
    </lineage>
</organism>
<evidence type="ECO:0000313" key="2">
    <source>
        <dbReference type="EMBL" id="QHU21403.1"/>
    </source>
</evidence>
<dbReference type="EMBL" id="MN740989">
    <property type="protein sequence ID" value="QHU21403.1"/>
    <property type="molecule type" value="Genomic_DNA"/>
</dbReference>
<feature type="compositionally biased region" description="Basic and acidic residues" evidence="1">
    <location>
        <begin position="55"/>
        <end position="76"/>
    </location>
</feature>
<accession>A0A6C0KVX7</accession>
<feature type="region of interest" description="Disordered" evidence="1">
    <location>
        <begin position="53"/>
        <end position="86"/>
    </location>
</feature>
<sequence>MSNSKTIKINTEYFNNIGSKTKKNREKKERSLMQKPIINPNSLKKQLLNRIKEHKNKEKIDKESKIASSKDLETKSNIDSSNSESSTLDITDEFYDSINYLNSLSKKHKEDGDKKKYEKAIEKKRQDISNRTLKNYNSVYSGTNSPYVETELPEELKETFISREIIPIESKSEIETNPRIKLNYKIDDTVAYGCLKGGIKPTYKALHNKTRRNYNEQQVIQQVSQPTSLSEREKRLEILKQRLKKHEEYIETQKPPIYSKIEEAIPIAIPTPVKTEESSNNPIIGPIFDNRMNILERNQQTDEICNPEPAKKFIKRTIKRKYTLGKSKIYKKVGVLIKDRNTRKTVVNAHKELKKKPINEVKNYLKKHGLIKVGSNAPNDILRKTYESAILAGDVVNNNKDTLIHNFLNDTENE</sequence>
<name>A0A6C0KVX7_9ZZZZ</name>
<proteinExistence type="predicted"/>
<protein>
    <submittedName>
        <fullName evidence="2">Uncharacterized protein</fullName>
    </submittedName>
</protein>
<feature type="compositionally biased region" description="Low complexity" evidence="1">
    <location>
        <begin position="77"/>
        <end position="86"/>
    </location>
</feature>